<dbReference type="Pfam" id="PF08698">
    <property type="entry name" value="Fcf2"/>
    <property type="match status" value="1"/>
</dbReference>
<dbReference type="PANTHER" id="PTHR21686:SF12">
    <property type="entry name" value="DEOXYNUCLEOTIDYLTRANSFERASE TERMINAL-INTERACTING PROTEIN 2"/>
    <property type="match status" value="1"/>
</dbReference>
<name>A0A9W9CXL5_9PEZI</name>
<reference evidence="5" key="1">
    <citation type="submission" date="2022-10" db="EMBL/GenBank/DDBJ databases">
        <title>Tapping the CABI collections for fungal endophytes: first genome assemblies for Collariella, Neodidymelliopsis, Ascochyta clinopodiicola, Didymella pomorum, Didymosphaeria variabile, Neocosmospora piperis and Neocucurbitaria cava.</title>
        <authorList>
            <person name="Hill R."/>
        </authorList>
    </citation>
    <scope>NUCLEOTIDE SEQUENCE</scope>
    <source>
        <strain evidence="5">IMI 355082</strain>
    </source>
</reference>
<evidence type="ECO:0000259" key="4">
    <source>
        <dbReference type="Pfam" id="PF08698"/>
    </source>
</evidence>
<evidence type="ECO:0000313" key="6">
    <source>
        <dbReference type="Proteomes" id="UP001140453"/>
    </source>
</evidence>
<keyword evidence="2" id="KW-0539">Nucleus</keyword>
<dbReference type="GO" id="GO:0003723">
    <property type="term" value="F:RNA binding"/>
    <property type="evidence" value="ECO:0007669"/>
    <property type="project" value="TreeGrafter"/>
</dbReference>
<comment type="caution">
    <text evidence="5">The sequence shown here is derived from an EMBL/GenBank/DDBJ whole genome shotgun (WGS) entry which is preliminary data.</text>
</comment>
<protein>
    <submittedName>
        <fullName evidence="5">dTDP-fucopyranose mutase</fullName>
    </submittedName>
</protein>
<dbReference type="GO" id="GO:0005730">
    <property type="term" value="C:nucleolus"/>
    <property type="evidence" value="ECO:0007669"/>
    <property type="project" value="UniProtKB-SubCell"/>
</dbReference>
<dbReference type="AlphaFoldDB" id="A0A9W9CXL5"/>
<comment type="subcellular location">
    <subcellularLocation>
        <location evidence="1">Nucleus</location>
        <location evidence="1">Nucleolus</location>
    </subcellularLocation>
</comment>
<evidence type="ECO:0000256" key="2">
    <source>
        <dbReference type="ARBA" id="ARBA00023242"/>
    </source>
</evidence>
<evidence type="ECO:0000313" key="5">
    <source>
        <dbReference type="EMBL" id="KAJ4391324.1"/>
    </source>
</evidence>
<feature type="compositionally biased region" description="Basic residues" evidence="3">
    <location>
        <begin position="194"/>
        <end position="210"/>
    </location>
</feature>
<dbReference type="PANTHER" id="PTHR21686">
    <property type="entry name" value="DEOXYNUCLEOTIDYLTRANSFERASE TERMINAL-INTERACTING PROTEIN 2"/>
    <property type="match status" value="1"/>
</dbReference>
<dbReference type="InterPro" id="IPR014810">
    <property type="entry name" value="Fcf2_C"/>
</dbReference>
<dbReference type="GO" id="GO:0006396">
    <property type="term" value="P:RNA processing"/>
    <property type="evidence" value="ECO:0007669"/>
    <property type="project" value="TreeGrafter"/>
</dbReference>
<dbReference type="OrthoDB" id="427886at2759"/>
<dbReference type="InterPro" id="IPR039883">
    <property type="entry name" value="Fcf2/DNTTIP2"/>
</dbReference>
<feature type="compositionally biased region" description="Low complexity" evidence="3">
    <location>
        <begin position="52"/>
        <end position="65"/>
    </location>
</feature>
<dbReference type="Proteomes" id="UP001140453">
    <property type="component" value="Unassembled WGS sequence"/>
</dbReference>
<evidence type="ECO:0000256" key="1">
    <source>
        <dbReference type="ARBA" id="ARBA00004604"/>
    </source>
</evidence>
<feature type="domain" description="Fcf2 pre-rRNA processing C-terminal" evidence="4">
    <location>
        <begin position="91"/>
        <end position="182"/>
    </location>
</feature>
<organism evidence="5 6">
    <name type="scientific">Gnomoniopsis smithogilvyi</name>
    <dbReference type="NCBI Taxonomy" id="1191159"/>
    <lineage>
        <taxon>Eukaryota</taxon>
        <taxon>Fungi</taxon>
        <taxon>Dikarya</taxon>
        <taxon>Ascomycota</taxon>
        <taxon>Pezizomycotina</taxon>
        <taxon>Sordariomycetes</taxon>
        <taxon>Sordariomycetidae</taxon>
        <taxon>Diaporthales</taxon>
        <taxon>Gnomoniaceae</taxon>
        <taxon>Gnomoniopsis</taxon>
    </lineage>
</organism>
<keyword evidence="6" id="KW-1185">Reference proteome</keyword>
<dbReference type="EMBL" id="JAPEVB010000003">
    <property type="protein sequence ID" value="KAJ4391324.1"/>
    <property type="molecule type" value="Genomic_DNA"/>
</dbReference>
<gene>
    <name evidence="5" type="primary">fcf2</name>
    <name evidence="5" type="ORF">N0V93_004941</name>
</gene>
<feature type="region of interest" description="Disordered" evidence="3">
    <location>
        <begin position="43"/>
        <end position="65"/>
    </location>
</feature>
<feature type="region of interest" description="Disordered" evidence="3">
    <location>
        <begin position="185"/>
        <end position="210"/>
    </location>
</feature>
<sequence>MAETIPDLTDAQIELLLSAAEVSLANKTPDDKAVAVKNKQQSLAVTAPPPALSSAAQAEAGKAGPDVVKHSEELTLRVPQLRVKNKKTVPDNAGADWNHMPRTNIEDPKVKREFQLLRMRGILDSKKHFKKDNRKDAFPQYSQMGTLIEGPTEYYSARVARKDRKQTLVEEVLASEASSKYKGRYDKIQEKKMSGKKGHYKKMMARRKRG</sequence>
<accession>A0A9W9CXL5</accession>
<proteinExistence type="predicted"/>
<evidence type="ECO:0000256" key="3">
    <source>
        <dbReference type="SAM" id="MobiDB-lite"/>
    </source>
</evidence>